<dbReference type="EMBL" id="CP119953">
    <property type="protein sequence ID" value="WFC96171.1"/>
    <property type="molecule type" value="Genomic_DNA"/>
</dbReference>
<evidence type="ECO:0000256" key="2">
    <source>
        <dbReference type="ARBA" id="ARBA00022679"/>
    </source>
</evidence>
<dbReference type="GO" id="GO:0006749">
    <property type="term" value="P:glutathione metabolic process"/>
    <property type="evidence" value="ECO:0007669"/>
    <property type="project" value="TreeGrafter"/>
</dbReference>
<sequence length="221" mass="25409">MPNRVQLYFDCVSPWSYIAFHALRRYRQAWDMEVEYFPRSLAYIMKFAENRPPVAVANKGAHMMHELRVASRMYNVPVQMPNTFPFETFTLMGFLHRVKELYPEKLEHLVEQSFTTIWRDGRPLQNADQIRAMAAQSFAENESKLAELLEYATSRDARRALSAASQQLVEAGAFGFPWIVASRTSDGEQMPVFGVDHLEVLAAFFHKAYLGPQANGQTPRL</sequence>
<keyword evidence="2 4" id="KW-0808">Transferase</keyword>
<comment type="similarity">
    <text evidence="1 4">Belongs to the GST superfamily. Kappa family.</text>
</comment>
<dbReference type="FunFam" id="3.40.30.10:FF:000096">
    <property type="entry name" value="Glutathione S-transferase kappa"/>
    <property type="match status" value="1"/>
</dbReference>
<dbReference type="AlphaFoldDB" id="A0AAF0DUT6"/>
<dbReference type="InterPro" id="IPR036249">
    <property type="entry name" value="Thioredoxin-like_sf"/>
</dbReference>
<dbReference type="PANTHER" id="PTHR42943">
    <property type="entry name" value="GLUTATHIONE S-TRANSFERASE KAPPA"/>
    <property type="match status" value="1"/>
</dbReference>
<dbReference type="InterPro" id="IPR001853">
    <property type="entry name" value="DSBA-like_thioredoxin_dom"/>
</dbReference>
<dbReference type="GO" id="GO:0004364">
    <property type="term" value="F:glutathione transferase activity"/>
    <property type="evidence" value="ECO:0007669"/>
    <property type="project" value="UniProtKB-UniRule"/>
</dbReference>
<dbReference type="Pfam" id="PF01323">
    <property type="entry name" value="DSBA"/>
    <property type="match status" value="1"/>
</dbReference>
<gene>
    <name evidence="7" type="ORF">MBRA1_002827</name>
</gene>
<feature type="domain" description="DSBA-like thioredoxin" evidence="6">
    <location>
        <begin position="5"/>
        <end position="203"/>
    </location>
</feature>
<dbReference type="GO" id="GO:0005739">
    <property type="term" value="C:mitochondrion"/>
    <property type="evidence" value="ECO:0007669"/>
    <property type="project" value="TreeGrafter"/>
</dbReference>
<evidence type="ECO:0000259" key="6">
    <source>
        <dbReference type="Pfam" id="PF01323"/>
    </source>
</evidence>
<evidence type="ECO:0000313" key="7">
    <source>
        <dbReference type="EMBL" id="WFC96171.1"/>
    </source>
</evidence>
<accession>A0AAF0DUT6</accession>
<dbReference type="InterPro" id="IPR014440">
    <property type="entry name" value="HCCAis_GSTk"/>
</dbReference>
<dbReference type="PIRSF" id="PIRSF006386">
    <property type="entry name" value="HCCAis_GSTk"/>
    <property type="match status" value="1"/>
</dbReference>
<dbReference type="Gene3D" id="3.40.30.10">
    <property type="entry name" value="Glutaredoxin"/>
    <property type="match status" value="1"/>
</dbReference>
<dbReference type="InterPro" id="IPR051924">
    <property type="entry name" value="GST_Kappa/NadH"/>
</dbReference>
<organism evidence="7 8">
    <name type="scientific">Malassezia brasiliensis</name>
    <dbReference type="NCBI Taxonomy" id="1821822"/>
    <lineage>
        <taxon>Eukaryota</taxon>
        <taxon>Fungi</taxon>
        <taxon>Dikarya</taxon>
        <taxon>Basidiomycota</taxon>
        <taxon>Ustilaginomycotina</taxon>
        <taxon>Malasseziomycetes</taxon>
        <taxon>Malasseziales</taxon>
        <taxon>Malasseziaceae</taxon>
        <taxon>Malassezia</taxon>
    </lineage>
</organism>
<protein>
    <recommendedName>
        <fullName evidence="4">Glutathione S-transferase kappa</fullName>
        <ecNumber evidence="4">2.5.1.18</ecNumber>
    </recommendedName>
</protein>
<evidence type="ECO:0000313" key="8">
    <source>
        <dbReference type="Proteomes" id="UP001216638"/>
    </source>
</evidence>
<keyword evidence="8" id="KW-1185">Reference proteome</keyword>
<dbReference type="SUPFAM" id="SSF52833">
    <property type="entry name" value="Thioredoxin-like"/>
    <property type="match status" value="1"/>
</dbReference>
<dbReference type="GO" id="GO:0004602">
    <property type="term" value="F:glutathione peroxidase activity"/>
    <property type="evidence" value="ECO:0007669"/>
    <property type="project" value="TreeGrafter"/>
</dbReference>
<reference evidence="7" key="1">
    <citation type="submission" date="2023-03" db="EMBL/GenBank/DDBJ databases">
        <title>Mating type loci evolution in Malassezia.</title>
        <authorList>
            <person name="Coelho M.A."/>
        </authorList>
    </citation>
    <scope>NUCLEOTIDE SEQUENCE</scope>
    <source>
        <strain evidence="7">CBS 14135</strain>
    </source>
</reference>
<evidence type="ECO:0000256" key="3">
    <source>
        <dbReference type="ARBA" id="ARBA00047960"/>
    </source>
</evidence>
<feature type="active site" description="Nucleophile" evidence="5">
    <location>
        <position position="13"/>
    </location>
</feature>
<dbReference type="EC" id="2.5.1.18" evidence="4"/>
<evidence type="ECO:0000256" key="5">
    <source>
        <dbReference type="PIRSR" id="PIRSR006386-1"/>
    </source>
</evidence>
<evidence type="ECO:0000256" key="4">
    <source>
        <dbReference type="PIRNR" id="PIRNR006386"/>
    </source>
</evidence>
<evidence type="ECO:0000256" key="1">
    <source>
        <dbReference type="ARBA" id="ARBA00006494"/>
    </source>
</evidence>
<comment type="catalytic activity">
    <reaction evidence="3 4">
        <text>RX + glutathione = an S-substituted glutathione + a halide anion + H(+)</text>
        <dbReference type="Rhea" id="RHEA:16437"/>
        <dbReference type="ChEBI" id="CHEBI:15378"/>
        <dbReference type="ChEBI" id="CHEBI:16042"/>
        <dbReference type="ChEBI" id="CHEBI:17792"/>
        <dbReference type="ChEBI" id="CHEBI:57925"/>
        <dbReference type="ChEBI" id="CHEBI:90779"/>
        <dbReference type="EC" id="2.5.1.18"/>
    </reaction>
</comment>
<dbReference type="PANTHER" id="PTHR42943:SF2">
    <property type="entry name" value="GLUTATHIONE S-TRANSFERASE KAPPA 1"/>
    <property type="match status" value="1"/>
</dbReference>
<proteinExistence type="inferred from homology"/>
<dbReference type="GO" id="GO:0005777">
    <property type="term" value="C:peroxisome"/>
    <property type="evidence" value="ECO:0007669"/>
    <property type="project" value="TreeGrafter"/>
</dbReference>
<name>A0AAF0DUT6_9BASI</name>
<dbReference type="Proteomes" id="UP001216638">
    <property type="component" value="Chromosome 3"/>
</dbReference>